<feature type="region of interest" description="Disordered" evidence="6">
    <location>
        <begin position="472"/>
        <end position="503"/>
    </location>
</feature>
<evidence type="ECO:0000313" key="7">
    <source>
        <dbReference type="EMBL" id="KAF5349718.1"/>
    </source>
</evidence>
<protein>
    <submittedName>
        <fullName evidence="7">Uncharacterized protein</fullName>
    </submittedName>
</protein>
<feature type="region of interest" description="Disordered" evidence="6">
    <location>
        <begin position="619"/>
        <end position="639"/>
    </location>
</feature>
<dbReference type="EMBL" id="JAACJO010000016">
    <property type="protein sequence ID" value="KAF5349718.1"/>
    <property type="molecule type" value="Genomic_DNA"/>
</dbReference>
<comment type="subcellular location">
    <subcellularLocation>
        <location evidence="1">Nucleus</location>
    </subcellularLocation>
</comment>
<keyword evidence="8" id="KW-1185">Reference proteome</keyword>
<dbReference type="Pfam" id="PF10198">
    <property type="entry name" value="Ada3"/>
    <property type="match status" value="1"/>
</dbReference>
<organism evidence="7 8">
    <name type="scientific">Leucocoprinus leucothites</name>
    <dbReference type="NCBI Taxonomy" id="201217"/>
    <lineage>
        <taxon>Eukaryota</taxon>
        <taxon>Fungi</taxon>
        <taxon>Dikarya</taxon>
        <taxon>Basidiomycota</taxon>
        <taxon>Agaricomycotina</taxon>
        <taxon>Agaricomycetes</taxon>
        <taxon>Agaricomycetidae</taxon>
        <taxon>Agaricales</taxon>
        <taxon>Agaricineae</taxon>
        <taxon>Agaricaceae</taxon>
        <taxon>Leucocoprinus</taxon>
    </lineage>
</organism>
<feature type="compositionally biased region" description="Gly residues" evidence="6">
    <location>
        <begin position="492"/>
        <end position="503"/>
    </location>
</feature>
<evidence type="ECO:0000256" key="4">
    <source>
        <dbReference type="ARBA" id="ARBA00023163"/>
    </source>
</evidence>
<feature type="region of interest" description="Disordered" evidence="6">
    <location>
        <begin position="49"/>
        <end position="228"/>
    </location>
</feature>
<dbReference type="GO" id="GO:0003713">
    <property type="term" value="F:transcription coactivator activity"/>
    <property type="evidence" value="ECO:0007669"/>
    <property type="project" value="TreeGrafter"/>
</dbReference>
<evidence type="ECO:0000256" key="2">
    <source>
        <dbReference type="ARBA" id="ARBA00005330"/>
    </source>
</evidence>
<keyword evidence="4" id="KW-0804">Transcription</keyword>
<evidence type="ECO:0000256" key="6">
    <source>
        <dbReference type="SAM" id="MobiDB-lite"/>
    </source>
</evidence>
<dbReference type="PANTHER" id="PTHR13556:SF2">
    <property type="entry name" value="TRANSCRIPTIONAL ADAPTER 3"/>
    <property type="match status" value="1"/>
</dbReference>
<sequence length="639" mass="70375">MPSKLSPYQTPDSNPSALLKNTPDAVPSVDELERIHSELRMLRQRAIDRAKKAGDDLRTIEESMRRMKEKEKGKLKAVDKIKRERDFTPLLDGDDPKLSAVHGSKSRNSSLPLSANTPVSRGSFDSRNRNPLEEFKKKKKKRKREDDSDADADSRPRKSTPPVNHTPTFIPPPPKASKPSALTPQPHSKPLVGPDFSVPSSQSLLQPRPPVPPPPIPGPSKPSEVMEDFSKAKQPTQTLVTTFYSSIEPWIRPIREEDVGFLEYTGDEIEPFIMPKLGRHYTEIWEDQDSGLLPSVVLNHQEAPASQFTPPEPKWDPSTLADMDLVTEEKAHGPLTERVISALLPLPDQSGWKGVKAAEDAMEGRPGGSGAAAARKERLNVTDLEARIRDNLRFHGLLDVPPDFTEKVDDPIATALRQAQAELRQVIAANKARKTRLISIARDRLGYQEYLELRDSIDKNISTLFSKLQKKDTPKLSKKKKKSEGSESGVNANGGGGATANGVGNGSTGGGMLSNLAPCPASIGFNQDDDQFLLVNDQLKHLVETRRQWVDTVGSVFEQKEQENPGRIWGLPKESVYKGIEEEVQRLLADPGPLYTVRDEDILRNGVVGTSGIVPGKAKVKGKERAGTHSLGGDEMDLS</sequence>
<dbReference type="PANTHER" id="PTHR13556">
    <property type="entry name" value="TRANSCRIPTIONAL ADAPTER 3-RELATED"/>
    <property type="match status" value="1"/>
</dbReference>
<feature type="compositionally biased region" description="Basic and acidic residues" evidence="6">
    <location>
        <begin position="49"/>
        <end position="87"/>
    </location>
</feature>
<evidence type="ECO:0000256" key="3">
    <source>
        <dbReference type="ARBA" id="ARBA00023015"/>
    </source>
</evidence>
<comment type="caution">
    <text evidence="7">The sequence shown here is derived from an EMBL/GenBank/DDBJ whole genome shotgun (WGS) entry which is preliminary data.</text>
</comment>
<dbReference type="OrthoDB" id="1232at2759"/>
<dbReference type="Proteomes" id="UP000559027">
    <property type="component" value="Unassembled WGS sequence"/>
</dbReference>
<feature type="region of interest" description="Disordered" evidence="6">
    <location>
        <begin position="1"/>
        <end position="25"/>
    </location>
</feature>
<dbReference type="AlphaFoldDB" id="A0A8H5CZ22"/>
<name>A0A8H5CZ22_9AGAR</name>
<accession>A0A8H5CZ22</accession>
<feature type="compositionally biased region" description="Low complexity" evidence="6">
    <location>
        <begin position="197"/>
        <end position="206"/>
    </location>
</feature>
<dbReference type="GO" id="GO:0005634">
    <property type="term" value="C:nucleus"/>
    <property type="evidence" value="ECO:0007669"/>
    <property type="project" value="UniProtKB-SubCell"/>
</dbReference>
<dbReference type="InterPro" id="IPR019340">
    <property type="entry name" value="Histone_AcTrfase_su3"/>
</dbReference>
<feature type="compositionally biased region" description="Polar residues" evidence="6">
    <location>
        <begin position="106"/>
        <end position="123"/>
    </location>
</feature>
<dbReference type="GO" id="GO:0006357">
    <property type="term" value="P:regulation of transcription by RNA polymerase II"/>
    <property type="evidence" value="ECO:0007669"/>
    <property type="project" value="TreeGrafter"/>
</dbReference>
<feature type="compositionally biased region" description="Basic and acidic residues" evidence="6">
    <location>
        <begin position="124"/>
        <end position="136"/>
    </location>
</feature>
<comment type="similarity">
    <text evidence="2">Belongs to the NGG1 family.</text>
</comment>
<evidence type="ECO:0000256" key="1">
    <source>
        <dbReference type="ARBA" id="ARBA00004123"/>
    </source>
</evidence>
<gene>
    <name evidence="7" type="ORF">D9756_008959</name>
</gene>
<evidence type="ECO:0000313" key="8">
    <source>
        <dbReference type="Proteomes" id="UP000559027"/>
    </source>
</evidence>
<feature type="compositionally biased region" description="Polar residues" evidence="6">
    <location>
        <begin position="1"/>
        <end position="16"/>
    </location>
</feature>
<keyword evidence="5" id="KW-0539">Nucleus</keyword>
<proteinExistence type="inferred from homology"/>
<evidence type="ECO:0000256" key="5">
    <source>
        <dbReference type="ARBA" id="ARBA00023242"/>
    </source>
</evidence>
<keyword evidence="3" id="KW-0805">Transcription regulation</keyword>
<dbReference type="GO" id="GO:0000124">
    <property type="term" value="C:SAGA complex"/>
    <property type="evidence" value="ECO:0007669"/>
    <property type="project" value="TreeGrafter"/>
</dbReference>
<reference evidence="7 8" key="1">
    <citation type="journal article" date="2020" name="ISME J.">
        <title>Uncovering the hidden diversity of litter-decomposition mechanisms in mushroom-forming fungi.</title>
        <authorList>
            <person name="Floudas D."/>
            <person name="Bentzer J."/>
            <person name="Ahren D."/>
            <person name="Johansson T."/>
            <person name="Persson P."/>
            <person name="Tunlid A."/>
        </authorList>
    </citation>
    <scope>NUCLEOTIDE SEQUENCE [LARGE SCALE GENOMIC DNA]</scope>
    <source>
        <strain evidence="7 8">CBS 146.42</strain>
    </source>
</reference>
<feature type="compositionally biased region" description="Pro residues" evidence="6">
    <location>
        <begin position="207"/>
        <end position="220"/>
    </location>
</feature>